<evidence type="ECO:0000313" key="7">
    <source>
        <dbReference type="Proteomes" id="UP000279236"/>
    </source>
</evidence>
<dbReference type="InterPro" id="IPR011989">
    <property type="entry name" value="ARM-like"/>
</dbReference>
<dbReference type="PANTHER" id="PTHR15651">
    <property type="entry name" value="ARMADILLO REPEAT-CONTAINING PROTEIN 8"/>
    <property type="match status" value="1"/>
</dbReference>
<gene>
    <name evidence="6" type="ORF">EHS24_005523</name>
</gene>
<reference evidence="6 7" key="1">
    <citation type="submission" date="2018-11" db="EMBL/GenBank/DDBJ databases">
        <title>Genome sequence of Apiotrichum porosum DSM 27194.</title>
        <authorList>
            <person name="Aliyu H."/>
            <person name="Gorte O."/>
            <person name="Ochsenreither K."/>
        </authorList>
    </citation>
    <scope>NUCLEOTIDE SEQUENCE [LARGE SCALE GENOMIC DNA]</scope>
    <source>
        <strain evidence="6 7">DSM 27194</strain>
    </source>
</reference>
<dbReference type="GeneID" id="39590066"/>
<evidence type="ECO:0000256" key="4">
    <source>
        <dbReference type="ARBA" id="ARBA00022737"/>
    </source>
</evidence>
<dbReference type="GO" id="GO:0034657">
    <property type="term" value="C:GID complex"/>
    <property type="evidence" value="ECO:0007669"/>
    <property type="project" value="TreeGrafter"/>
</dbReference>
<comment type="caution">
    <text evidence="6">The sequence shown here is derived from an EMBL/GenBank/DDBJ whole genome shotgun (WGS) entry which is preliminary data.</text>
</comment>
<dbReference type="STRING" id="105984.A0A427XCT3"/>
<dbReference type="AlphaFoldDB" id="A0A427XCT3"/>
<evidence type="ECO:0000256" key="1">
    <source>
        <dbReference type="ARBA" id="ARBA00004123"/>
    </source>
</evidence>
<accession>A0A427XCT3</accession>
<keyword evidence="5" id="KW-0539">Nucleus</keyword>
<evidence type="ECO:0000256" key="5">
    <source>
        <dbReference type="ARBA" id="ARBA00023242"/>
    </source>
</evidence>
<dbReference type="SUPFAM" id="SSF48371">
    <property type="entry name" value="ARM repeat"/>
    <property type="match status" value="2"/>
</dbReference>
<sequence>MTASPALQTLVGRVQGDLLHELKVLKNSIIGNTWKKVEHAGDDALLVFLLELLVVPEEDDAVGADIVCETAVIIGALSSAGALTLRPLLGERVPARLVGVVRTLPANHPAASRMLPPILRGLRNVLGATADAVWGHMWGVGAEQKVVGTGLVGDDVLRPARVRKGRASQWRADAVSALGIVFEPANRTALLSLIDVHPDNNHILLPLYQLLARLIALPSHREAFAPASEPFVIHHLLETLCDCWSRGRRPQPRLLEAALDLLAALVKGQPNIATVVREWDVSGVLDPDDTAAATGVIGLLVQLLETGPPGVRIAVANCLTNIIKADKGFHARDRVTLNLTNLNLLNVVIKLLRTEAVEERVKLCFVLAALVSDDERLQKAAAEQGCPTQLIGMLVEVDADELRSEMGHEAASRSREGALLALAALCFQYEPTRSLIADASPPVLPLVCSALSHPSYGVRAAACQLARALSRTVAILRTSLVDSGVGEEVVETLKREVARRRADAVDGPVDSDVWDVTVEEELGDRAWTVEVAATATLSNLIVDFSPLRSKFVASGGIELLVELTSSPYEPLSLNALWGLKNVTYHASEGIKADVMNQLGWDAMRTFLSRPTVTVVRAQALGILQNLTDVQNASDLNRWLESLGTDFLLDVLEQAIEEEEVLAEPALYILSQIALGNERHRSALTARVELLETLSKALNSRNDQIRTPALRTLRHLIESNSRSQRPRQAIVDLLQPYHLKVRLREIAECAPSITVRQSAVSVLDLLDRART</sequence>
<keyword evidence="3" id="KW-0963">Cytoplasm</keyword>
<dbReference type="SMART" id="SM00185">
    <property type="entry name" value="ARM"/>
    <property type="match status" value="5"/>
</dbReference>
<dbReference type="GO" id="GO:0043161">
    <property type="term" value="P:proteasome-mediated ubiquitin-dependent protein catabolic process"/>
    <property type="evidence" value="ECO:0007669"/>
    <property type="project" value="TreeGrafter"/>
</dbReference>
<keyword evidence="7" id="KW-1185">Reference proteome</keyword>
<proteinExistence type="predicted"/>
<comment type="subcellular location">
    <subcellularLocation>
        <location evidence="2">Cytoplasm</location>
    </subcellularLocation>
    <subcellularLocation>
        <location evidence="1">Nucleus</location>
    </subcellularLocation>
</comment>
<evidence type="ECO:0000256" key="3">
    <source>
        <dbReference type="ARBA" id="ARBA00022490"/>
    </source>
</evidence>
<dbReference type="InterPro" id="IPR038739">
    <property type="entry name" value="ARMC8/Vid28"/>
</dbReference>
<dbReference type="OrthoDB" id="5559898at2759"/>
<keyword evidence="4" id="KW-0677">Repeat</keyword>
<dbReference type="PANTHER" id="PTHR15651:SF7">
    <property type="entry name" value="ARMADILLO REPEAT-CONTAINING PROTEIN 8"/>
    <property type="match status" value="1"/>
</dbReference>
<dbReference type="RefSeq" id="XP_028471681.1">
    <property type="nucleotide sequence ID" value="XM_028621046.1"/>
</dbReference>
<dbReference type="Proteomes" id="UP000279236">
    <property type="component" value="Unassembled WGS sequence"/>
</dbReference>
<protein>
    <submittedName>
        <fullName evidence="6">Uncharacterized protein</fullName>
    </submittedName>
</protein>
<organism evidence="6 7">
    <name type="scientific">Apiotrichum porosum</name>
    <dbReference type="NCBI Taxonomy" id="105984"/>
    <lineage>
        <taxon>Eukaryota</taxon>
        <taxon>Fungi</taxon>
        <taxon>Dikarya</taxon>
        <taxon>Basidiomycota</taxon>
        <taxon>Agaricomycotina</taxon>
        <taxon>Tremellomycetes</taxon>
        <taxon>Trichosporonales</taxon>
        <taxon>Trichosporonaceae</taxon>
        <taxon>Apiotrichum</taxon>
    </lineage>
</organism>
<dbReference type="InterPro" id="IPR000225">
    <property type="entry name" value="Armadillo"/>
</dbReference>
<name>A0A427XCT3_9TREE</name>
<evidence type="ECO:0000256" key="2">
    <source>
        <dbReference type="ARBA" id="ARBA00004496"/>
    </source>
</evidence>
<dbReference type="InterPro" id="IPR016024">
    <property type="entry name" value="ARM-type_fold"/>
</dbReference>
<dbReference type="GO" id="GO:0005634">
    <property type="term" value="C:nucleus"/>
    <property type="evidence" value="ECO:0007669"/>
    <property type="project" value="UniProtKB-SubCell"/>
</dbReference>
<evidence type="ECO:0000313" key="6">
    <source>
        <dbReference type="EMBL" id="RSH76534.1"/>
    </source>
</evidence>
<dbReference type="EMBL" id="RSCE01000024">
    <property type="protein sequence ID" value="RSH76534.1"/>
    <property type="molecule type" value="Genomic_DNA"/>
</dbReference>
<dbReference type="Gene3D" id="1.25.10.10">
    <property type="entry name" value="Leucine-rich Repeat Variant"/>
    <property type="match status" value="2"/>
</dbReference>
<dbReference type="GO" id="GO:0005737">
    <property type="term" value="C:cytoplasm"/>
    <property type="evidence" value="ECO:0007669"/>
    <property type="project" value="UniProtKB-SubCell"/>
</dbReference>